<reference evidence="1" key="2">
    <citation type="submission" date="2020-09" db="EMBL/GenBank/DDBJ databases">
        <authorList>
            <person name="Sun Q."/>
            <person name="Zhou Y."/>
        </authorList>
    </citation>
    <scope>NUCLEOTIDE SEQUENCE</scope>
    <source>
        <strain evidence="1">CGMCC 1.16012</strain>
    </source>
</reference>
<sequence>MTRGSVAANPMAVEKVWPELVVPAFAAKLASTRASAIGQIPLARSVSVILAASTMFCITIGGMDCACGSVREARHFNACWICAISWRGFVIGKV</sequence>
<evidence type="ECO:0000313" key="2">
    <source>
        <dbReference type="Proteomes" id="UP000606730"/>
    </source>
</evidence>
<accession>A0A917AGS4</accession>
<reference evidence="1" key="1">
    <citation type="journal article" date="2014" name="Int. J. Syst. Evol. Microbiol.">
        <title>Complete genome sequence of Corynebacterium casei LMG S-19264T (=DSM 44701T), isolated from a smear-ripened cheese.</title>
        <authorList>
            <consortium name="US DOE Joint Genome Institute (JGI-PGF)"/>
            <person name="Walter F."/>
            <person name="Albersmeier A."/>
            <person name="Kalinowski J."/>
            <person name="Ruckert C."/>
        </authorList>
    </citation>
    <scope>NUCLEOTIDE SEQUENCE</scope>
    <source>
        <strain evidence="1">CGMCC 1.16012</strain>
    </source>
</reference>
<name>A0A917AGS4_9RHOB</name>
<evidence type="ECO:0000313" key="1">
    <source>
        <dbReference type="EMBL" id="GGE52101.1"/>
    </source>
</evidence>
<gene>
    <name evidence="1" type="ORF">GCM10011517_19810</name>
</gene>
<proteinExistence type="predicted"/>
<keyword evidence="2" id="KW-1185">Reference proteome</keyword>
<protein>
    <submittedName>
        <fullName evidence="1">Uncharacterized protein</fullName>
    </submittedName>
</protein>
<dbReference type="AlphaFoldDB" id="A0A917AGS4"/>
<dbReference type="Proteomes" id="UP000606730">
    <property type="component" value="Unassembled WGS sequence"/>
</dbReference>
<organism evidence="1 2">
    <name type="scientific">Actibacterium pelagium</name>
    <dbReference type="NCBI Taxonomy" id="2029103"/>
    <lineage>
        <taxon>Bacteria</taxon>
        <taxon>Pseudomonadati</taxon>
        <taxon>Pseudomonadota</taxon>
        <taxon>Alphaproteobacteria</taxon>
        <taxon>Rhodobacterales</taxon>
        <taxon>Roseobacteraceae</taxon>
        <taxon>Actibacterium</taxon>
    </lineage>
</organism>
<dbReference type="EMBL" id="BMKN01000002">
    <property type="protein sequence ID" value="GGE52101.1"/>
    <property type="molecule type" value="Genomic_DNA"/>
</dbReference>
<comment type="caution">
    <text evidence="1">The sequence shown here is derived from an EMBL/GenBank/DDBJ whole genome shotgun (WGS) entry which is preliminary data.</text>
</comment>